<keyword evidence="6" id="KW-0949">S-adenosyl-L-methionine</keyword>
<evidence type="ECO:0000313" key="14">
    <source>
        <dbReference type="EMBL" id="STY72159.1"/>
    </source>
</evidence>
<dbReference type="AlphaFoldDB" id="A0A378NWV8"/>
<protein>
    <recommendedName>
        <fullName evidence="4 12">Anaerobic ribonucleoside-triphosphate reductase-activating protein</fullName>
        <ecNumber evidence="12">1.97.1.-</ecNumber>
    </recommendedName>
</protein>
<feature type="domain" description="Radical SAM core" evidence="13">
    <location>
        <begin position="15"/>
        <end position="166"/>
    </location>
</feature>
<dbReference type="PANTHER" id="PTHR30352">
    <property type="entry name" value="PYRUVATE FORMATE-LYASE-ACTIVATING ENZYME"/>
    <property type="match status" value="1"/>
</dbReference>
<dbReference type="GO" id="GO:0004748">
    <property type="term" value="F:ribonucleoside-diphosphate reductase activity, thioredoxin disulfide as acceptor"/>
    <property type="evidence" value="ECO:0007669"/>
    <property type="project" value="TreeGrafter"/>
</dbReference>
<dbReference type="InterPro" id="IPR013785">
    <property type="entry name" value="Aldolase_TIM"/>
</dbReference>
<keyword evidence="14" id="KW-0456">Lyase</keyword>
<dbReference type="EMBL" id="UGPP01000001">
    <property type="protein sequence ID" value="STY72159.1"/>
    <property type="molecule type" value="Genomic_DNA"/>
</dbReference>
<evidence type="ECO:0000256" key="7">
    <source>
        <dbReference type="ARBA" id="ARBA00022723"/>
    </source>
</evidence>
<dbReference type="GeneID" id="62779723"/>
<reference evidence="14 15" key="1">
    <citation type="submission" date="2018-06" db="EMBL/GenBank/DDBJ databases">
        <authorList>
            <consortium name="Pathogen Informatics"/>
            <person name="Doyle S."/>
        </authorList>
    </citation>
    <scope>NUCLEOTIDE SEQUENCE [LARGE SCALE GENOMIC DNA]</scope>
    <source>
        <strain evidence="14 15">NCTC10571</strain>
    </source>
</reference>
<dbReference type="EC" id="1.97.1.-" evidence="12"/>
<dbReference type="SFLD" id="SFLDG01066">
    <property type="entry name" value="organic_radical-activating_enz"/>
    <property type="match status" value="1"/>
</dbReference>
<keyword evidence="8 12" id="KW-0560">Oxidoreductase</keyword>
<dbReference type="PROSITE" id="PS51918">
    <property type="entry name" value="RADICAL_SAM"/>
    <property type="match status" value="1"/>
</dbReference>
<proteinExistence type="inferred from homology"/>
<dbReference type="GO" id="GO:0016829">
    <property type="term" value="F:lyase activity"/>
    <property type="evidence" value="ECO:0007669"/>
    <property type="project" value="UniProtKB-KW"/>
</dbReference>
<dbReference type="GO" id="GO:0051539">
    <property type="term" value="F:4 iron, 4 sulfur cluster binding"/>
    <property type="evidence" value="ECO:0007669"/>
    <property type="project" value="UniProtKB-KW"/>
</dbReference>
<comment type="catalytic activity">
    <reaction evidence="11">
        <text>glycyl-[protein] + reduced [flavodoxin] + S-adenosyl-L-methionine = glycin-2-yl radical-[protein] + semiquinone [flavodoxin] + 5'-deoxyadenosine + L-methionine + H(+)</text>
        <dbReference type="Rhea" id="RHEA:61976"/>
        <dbReference type="Rhea" id="RHEA-COMP:10622"/>
        <dbReference type="Rhea" id="RHEA-COMP:14480"/>
        <dbReference type="Rhea" id="RHEA-COMP:15993"/>
        <dbReference type="Rhea" id="RHEA-COMP:15994"/>
        <dbReference type="ChEBI" id="CHEBI:15378"/>
        <dbReference type="ChEBI" id="CHEBI:17319"/>
        <dbReference type="ChEBI" id="CHEBI:29947"/>
        <dbReference type="ChEBI" id="CHEBI:32722"/>
        <dbReference type="ChEBI" id="CHEBI:57618"/>
        <dbReference type="ChEBI" id="CHEBI:57844"/>
        <dbReference type="ChEBI" id="CHEBI:59789"/>
        <dbReference type="ChEBI" id="CHEBI:140311"/>
    </reaction>
</comment>
<sequence>MALIKIAGVVNDSIVDGEGFRFTIFTQGCYHNCPQCHNPQTHDVNGGHEVDTDDLLSQICENPLLNGVTFSGGEPFLQAKPLAQLAKEVHKRGLNITTFTGYTLEQLQNMHNPDIDELLNQTDVLIDGPFLIEKKDLTLQFRGSSNQRIIDMQKTRESGQIVLIEY</sequence>
<evidence type="ECO:0000256" key="12">
    <source>
        <dbReference type="PIRNR" id="PIRNR000368"/>
    </source>
</evidence>
<evidence type="ECO:0000256" key="6">
    <source>
        <dbReference type="ARBA" id="ARBA00022691"/>
    </source>
</evidence>
<evidence type="ECO:0000256" key="1">
    <source>
        <dbReference type="ARBA" id="ARBA00001966"/>
    </source>
</evidence>
<dbReference type="SFLD" id="SFLDS00029">
    <property type="entry name" value="Radical_SAM"/>
    <property type="match status" value="1"/>
</dbReference>
<dbReference type="PIRSF" id="PIRSF000368">
    <property type="entry name" value="NrdG"/>
    <property type="match status" value="1"/>
</dbReference>
<evidence type="ECO:0000256" key="2">
    <source>
        <dbReference type="ARBA" id="ARBA00003852"/>
    </source>
</evidence>
<dbReference type="Proteomes" id="UP000255234">
    <property type="component" value="Unassembled WGS sequence"/>
</dbReference>
<name>A0A378NWV8_9FIRM</name>
<comment type="function">
    <text evidence="2 12">Activation of anaerobic ribonucleoside-triphosphate reductase under anaerobic conditions by generation of an organic free radical, using S-adenosylmethionine and reduced flavodoxin as cosubstrates to produce 5'-deoxy-adenosine.</text>
</comment>
<dbReference type="InterPro" id="IPR012837">
    <property type="entry name" value="NrdG"/>
</dbReference>
<accession>A0A378NWV8</accession>
<organism evidence="14 15">
    <name type="scientific">Megamonas hypermegale</name>
    <dbReference type="NCBI Taxonomy" id="158847"/>
    <lineage>
        <taxon>Bacteria</taxon>
        <taxon>Bacillati</taxon>
        <taxon>Bacillota</taxon>
        <taxon>Negativicutes</taxon>
        <taxon>Selenomonadales</taxon>
        <taxon>Selenomonadaceae</taxon>
        <taxon>Megamonas</taxon>
    </lineage>
</organism>
<keyword evidence="7" id="KW-0479">Metal-binding</keyword>
<dbReference type="InterPro" id="IPR034457">
    <property type="entry name" value="Organic_radical-activating"/>
</dbReference>
<evidence type="ECO:0000256" key="3">
    <source>
        <dbReference type="ARBA" id="ARBA00009777"/>
    </source>
</evidence>
<evidence type="ECO:0000256" key="8">
    <source>
        <dbReference type="ARBA" id="ARBA00023002"/>
    </source>
</evidence>
<dbReference type="InterPro" id="IPR058240">
    <property type="entry name" value="rSAM_sf"/>
</dbReference>
<keyword evidence="14" id="KW-0670">Pyruvate</keyword>
<keyword evidence="5" id="KW-0004">4Fe-4S</keyword>
<evidence type="ECO:0000256" key="10">
    <source>
        <dbReference type="ARBA" id="ARBA00023014"/>
    </source>
</evidence>
<keyword evidence="10" id="KW-0411">Iron-sulfur</keyword>
<dbReference type="NCBIfam" id="TIGR02491">
    <property type="entry name" value="NrdG"/>
    <property type="match status" value="1"/>
</dbReference>
<evidence type="ECO:0000259" key="13">
    <source>
        <dbReference type="PROSITE" id="PS51918"/>
    </source>
</evidence>
<dbReference type="InterPro" id="IPR001989">
    <property type="entry name" value="Radical_activat_CS"/>
</dbReference>
<dbReference type="RefSeq" id="WP_008539438.1">
    <property type="nucleotide sequence ID" value="NZ_UGPP01000001.1"/>
</dbReference>
<dbReference type="PANTHER" id="PTHR30352:SF2">
    <property type="entry name" value="ANAEROBIC RIBONUCLEOSIDE-TRIPHOSPHATE REDUCTASE-ACTIVATING PROTEIN"/>
    <property type="match status" value="1"/>
</dbReference>
<dbReference type="GO" id="GO:0043365">
    <property type="term" value="F:[formate-C-acetyltransferase]-activating enzyme activity"/>
    <property type="evidence" value="ECO:0007669"/>
    <property type="project" value="InterPro"/>
</dbReference>
<comment type="similarity">
    <text evidence="3 12">Belongs to the organic radical-activating enzymes family.</text>
</comment>
<evidence type="ECO:0000256" key="5">
    <source>
        <dbReference type="ARBA" id="ARBA00022485"/>
    </source>
</evidence>
<dbReference type="SFLD" id="SFLDG01063">
    <property type="entry name" value="activating_enzymes__group_1"/>
    <property type="match status" value="1"/>
</dbReference>
<dbReference type="SFLD" id="SFLDF00299">
    <property type="entry name" value="anaerobic_ribonucleoside-triph"/>
    <property type="match status" value="1"/>
</dbReference>
<evidence type="ECO:0000256" key="11">
    <source>
        <dbReference type="ARBA" id="ARBA00047365"/>
    </source>
</evidence>
<dbReference type="SUPFAM" id="SSF102114">
    <property type="entry name" value="Radical SAM enzymes"/>
    <property type="match status" value="1"/>
</dbReference>
<evidence type="ECO:0000313" key="15">
    <source>
        <dbReference type="Proteomes" id="UP000255234"/>
    </source>
</evidence>
<dbReference type="CDD" id="cd01335">
    <property type="entry name" value="Radical_SAM"/>
    <property type="match status" value="1"/>
</dbReference>
<dbReference type="Pfam" id="PF13353">
    <property type="entry name" value="Fer4_12"/>
    <property type="match status" value="1"/>
</dbReference>
<evidence type="ECO:0000256" key="4">
    <source>
        <dbReference type="ARBA" id="ARBA00014281"/>
    </source>
</evidence>
<dbReference type="GO" id="GO:0046872">
    <property type="term" value="F:metal ion binding"/>
    <property type="evidence" value="ECO:0007669"/>
    <property type="project" value="UniProtKB-KW"/>
</dbReference>
<keyword evidence="9" id="KW-0408">Iron</keyword>
<dbReference type="STRING" id="1122216.GCA_000423385_00706"/>
<gene>
    <name evidence="14" type="primary">pflA</name>
    <name evidence="14" type="ORF">NCTC10571_02350</name>
</gene>
<dbReference type="Gene3D" id="3.20.20.70">
    <property type="entry name" value="Aldolase class I"/>
    <property type="match status" value="1"/>
</dbReference>
<dbReference type="InterPro" id="IPR007197">
    <property type="entry name" value="rSAM"/>
</dbReference>
<comment type="cofactor">
    <cofactor evidence="1">
        <name>[4Fe-4S] cluster</name>
        <dbReference type="ChEBI" id="CHEBI:49883"/>
    </cofactor>
</comment>
<dbReference type="PROSITE" id="PS01087">
    <property type="entry name" value="RADICAL_ACTIVATING"/>
    <property type="match status" value="1"/>
</dbReference>
<evidence type="ECO:0000256" key="9">
    <source>
        <dbReference type="ARBA" id="ARBA00023004"/>
    </source>
</evidence>